<evidence type="ECO:0000256" key="2">
    <source>
        <dbReference type="ARBA" id="ARBA00012438"/>
    </source>
</evidence>
<feature type="transmembrane region" description="Helical" evidence="7">
    <location>
        <begin position="200"/>
        <end position="227"/>
    </location>
</feature>
<dbReference type="Gene3D" id="3.30.565.10">
    <property type="entry name" value="Histidine kinase-like ATPase, C-terminal domain"/>
    <property type="match status" value="1"/>
</dbReference>
<dbReference type="InterPro" id="IPR050482">
    <property type="entry name" value="Sensor_HK_TwoCompSys"/>
</dbReference>
<feature type="domain" description="Histidine kinase" evidence="8">
    <location>
        <begin position="699"/>
        <end position="786"/>
    </location>
</feature>
<keyword evidence="7" id="KW-0472">Membrane</keyword>
<feature type="transmembrane region" description="Helical" evidence="7">
    <location>
        <begin position="234"/>
        <end position="251"/>
    </location>
</feature>
<feature type="compositionally biased region" description="Polar residues" evidence="6">
    <location>
        <begin position="37"/>
        <end position="47"/>
    </location>
</feature>
<gene>
    <name evidence="9" type="ORF">AACH10_08900</name>
</gene>
<evidence type="ECO:0000313" key="9">
    <source>
        <dbReference type="EMBL" id="MEK8050354.1"/>
    </source>
</evidence>
<dbReference type="PANTHER" id="PTHR24421">
    <property type="entry name" value="NITRATE/NITRITE SENSOR PROTEIN NARX-RELATED"/>
    <property type="match status" value="1"/>
</dbReference>
<feature type="transmembrane region" description="Helical" evidence="7">
    <location>
        <begin position="358"/>
        <end position="380"/>
    </location>
</feature>
<dbReference type="GO" id="GO:0005524">
    <property type="term" value="F:ATP binding"/>
    <property type="evidence" value="ECO:0007669"/>
    <property type="project" value="UniProtKB-KW"/>
</dbReference>
<keyword evidence="4" id="KW-0418">Kinase</keyword>
<evidence type="ECO:0000256" key="4">
    <source>
        <dbReference type="ARBA" id="ARBA00022777"/>
    </source>
</evidence>
<dbReference type="PANTHER" id="PTHR24421:SF10">
    <property type="entry name" value="NITRATE_NITRITE SENSOR PROTEIN NARQ"/>
    <property type="match status" value="1"/>
</dbReference>
<feature type="transmembrane region" description="Helical" evidence="7">
    <location>
        <begin position="324"/>
        <end position="346"/>
    </location>
</feature>
<dbReference type="InterPro" id="IPR036890">
    <property type="entry name" value="HATPase_C_sf"/>
</dbReference>
<feature type="transmembrane region" description="Helical" evidence="7">
    <location>
        <begin position="300"/>
        <end position="318"/>
    </location>
</feature>
<feature type="region of interest" description="Disordered" evidence="6">
    <location>
        <begin position="1"/>
        <end position="47"/>
    </location>
</feature>
<dbReference type="RefSeq" id="WP_341410035.1">
    <property type="nucleotide sequence ID" value="NZ_JBBUTH010000004.1"/>
</dbReference>
<keyword evidence="3" id="KW-0808">Transferase</keyword>
<keyword evidence="7" id="KW-1133">Transmembrane helix</keyword>
<dbReference type="Proteomes" id="UP001365405">
    <property type="component" value="Unassembled WGS sequence"/>
</dbReference>
<evidence type="ECO:0000313" key="10">
    <source>
        <dbReference type="Proteomes" id="UP001365405"/>
    </source>
</evidence>
<evidence type="ECO:0000256" key="1">
    <source>
        <dbReference type="ARBA" id="ARBA00000085"/>
    </source>
</evidence>
<dbReference type="SUPFAM" id="SSF55874">
    <property type="entry name" value="ATPase domain of HSP90 chaperone/DNA topoisomerase II/histidine kinase"/>
    <property type="match status" value="1"/>
</dbReference>
<evidence type="ECO:0000256" key="5">
    <source>
        <dbReference type="ARBA" id="ARBA00023012"/>
    </source>
</evidence>
<dbReference type="InterPro" id="IPR005467">
    <property type="entry name" value="His_kinase_dom"/>
</dbReference>
<feature type="transmembrane region" description="Helical" evidence="7">
    <location>
        <begin position="423"/>
        <end position="441"/>
    </location>
</feature>
<feature type="transmembrane region" description="Helical" evidence="7">
    <location>
        <begin position="392"/>
        <end position="411"/>
    </location>
</feature>
<keyword evidence="10" id="KW-1185">Reference proteome</keyword>
<feature type="transmembrane region" description="Helical" evidence="7">
    <location>
        <begin position="271"/>
        <end position="288"/>
    </location>
</feature>
<dbReference type="PROSITE" id="PS50109">
    <property type="entry name" value="HIS_KIN"/>
    <property type="match status" value="1"/>
</dbReference>
<evidence type="ECO:0000256" key="6">
    <source>
        <dbReference type="SAM" id="MobiDB-lite"/>
    </source>
</evidence>
<keyword evidence="9" id="KW-0067">ATP-binding</keyword>
<keyword evidence="9" id="KW-0547">Nucleotide-binding</keyword>
<comment type="catalytic activity">
    <reaction evidence="1">
        <text>ATP + protein L-histidine = ADP + protein N-phospho-L-histidine.</text>
        <dbReference type="EC" id="2.7.13.3"/>
    </reaction>
</comment>
<dbReference type="Pfam" id="PF02518">
    <property type="entry name" value="HATPase_c"/>
    <property type="match status" value="1"/>
</dbReference>
<keyword evidence="7" id="KW-0812">Transmembrane</keyword>
<protein>
    <recommendedName>
        <fullName evidence="2">histidine kinase</fullName>
        <ecNumber evidence="2">2.7.13.3</ecNumber>
    </recommendedName>
</protein>
<dbReference type="SMART" id="SM00387">
    <property type="entry name" value="HATPase_c"/>
    <property type="match status" value="1"/>
</dbReference>
<sequence length="789" mass="85614">MSPTSGPDDPAHRQPLPRSRRPTDPWPRPAGPRPTTPDASGDTQADSAWTEAATLGARRTPRRPVEVARRLLLAGLLGVALLALWLRWMAAEPHLAARWRVPAGGPAGLELVASTDPALAPHVGQRLLALQAPDGQRVLARAEWLARSPRWIIDEQARTRQTAAQAELSRAQAQPALTLVFTTSQGGEAQASVQPRPRGLWGVGLASGVLGALALLLYLVTVAVWVWRPGLPTLLYAAMTLPQCVNLLLIGAELLPGLGVPSGLASIDLRLRLLADATTSAALVHLLLVHPQPLPRWRWLAGPTWVLALGLAVAAPLLPLPGLWWWISALGLGCGLLGIGLLRWTLRHARHAMATTLLWLNLAGTGTLALLLLAIGVAGGVGGGNARAPADVAVIGPVVWMVFFTALLMLAPFLSRSQQVLRMFALLAGIATTVASLNLLFATLFPFGHLAALLMALGVGLGLYHLARHWIVRQLTGSVTVSAERMFDSLYRAARELEQSPRQAGDQLSILLREFFDPLEISRTPRTLSRVRVAGDGSTLGVPVPDLSDGAPAQATQGALVLRHAQRGRRLFTDEDRQLTERVIEQLRHAVAHDRAVEHGRAEERARIAQDLHDDIGARLLTLMYKAPNGEIEEYIRHTLQDLKTLTRGLAASNHRLSHAAAEWKADITQRLSATGCDLHWSFSSERDLTLNVVQWSALTRVMRELVNNIISHAQASQVEISVHVDRGEFHLTVLDDGIGREPSLWAHGLGLGGVRKRVKQLGGQVQWREQAQRGIRCDVRVPLRDGRG</sequence>
<organism evidence="9 10">
    <name type="scientific">Pseudaquabacterium inlustre</name>
    <dbReference type="NCBI Taxonomy" id="2984192"/>
    <lineage>
        <taxon>Bacteria</taxon>
        <taxon>Pseudomonadati</taxon>
        <taxon>Pseudomonadota</taxon>
        <taxon>Betaproteobacteria</taxon>
        <taxon>Burkholderiales</taxon>
        <taxon>Sphaerotilaceae</taxon>
        <taxon>Pseudaquabacterium</taxon>
    </lineage>
</organism>
<evidence type="ECO:0000259" key="8">
    <source>
        <dbReference type="PROSITE" id="PS50109"/>
    </source>
</evidence>
<dbReference type="CDD" id="cd16917">
    <property type="entry name" value="HATPase_UhpB-NarQ-NarX-like"/>
    <property type="match status" value="1"/>
</dbReference>
<proteinExistence type="predicted"/>
<reference evidence="9 10" key="1">
    <citation type="submission" date="2024-04" db="EMBL/GenBank/DDBJ databases">
        <title>Novel species of the genus Ideonella isolated from streams.</title>
        <authorList>
            <person name="Lu H."/>
        </authorList>
    </citation>
    <scope>NUCLEOTIDE SEQUENCE [LARGE SCALE GENOMIC DNA]</scope>
    <source>
        <strain evidence="9 10">DXS22W</strain>
    </source>
</reference>
<feature type="compositionally biased region" description="Pro residues" evidence="6">
    <location>
        <begin position="24"/>
        <end position="35"/>
    </location>
</feature>
<keyword evidence="5" id="KW-0902">Two-component regulatory system</keyword>
<dbReference type="EMBL" id="JBBUTH010000004">
    <property type="protein sequence ID" value="MEK8050354.1"/>
    <property type="molecule type" value="Genomic_DNA"/>
</dbReference>
<evidence type="ECO:0000256" key="7">
    <source>
        <dbReference type="SAM" id="Phobius"/>
    </source>
</evidence>
<dbReference type="EC" id="2.7.13.3" evidence="2"/>
<feature type="transmembrane region" description="Helical" evidence="7">
    <location>
        <begin position="71"/>
        <end position="90"/>
    </location>
</feature>
<name>A0ABU9CEQ1_9BURK</name>
<accession>A0ABU9CEQ1</accession>
<comment type="caution">
    <text evidence="9">The sequence shown here is derived from an EMBL/GenBank/DDBJ whole genome shotgun (WGS) entry which is preliminary data.</text>
</comment>
<dbReference type="InterPro" id="IPR003594">
    <property type="entry name" value="HATPase_dom"/>
</dbReference>
<feature type="transmembrane region" description="Helical" evidence="7">
    <location>
        <begin position="447"/>
        <end position="467"/>
    </location>
</feature>
<evidence type="ECO:0000256" key="3">
    <source>
        <dbReference type="ARBA" id="ARBA00022679"/>
    </source>
</evidence>